<proteinExistence type="predicted"/>
<feature type="compositionally biased region" description="Pro residues" evidence="1">
    <location>
        <begin position="206"/>
        <end position="215"/>
    </location>
</feature>
<dbReference type="InterPro" id="IPR015943">
    <property type="entry name" value="WD40/YVTN_repeat-like_dom_sf"/>
</dbReference>
<dbReference type="SMART" id="SM00320">
    <property type="entry name" value="WD40"/>
    <property type="match status" value="4"/>
</dbReference>
<evidence type="ECO:0000256" key="1">
    <source>
        <dbReference type="SAM" id="MobiDB-lite"/>
    </source>
</evidence>
<dbReference type="EMBL" id="BAABUJ010000030">
    <property type="protein sequence ID" value="GAA5803710.1"/>
    <property type="molecule type" value="Genomic_DNA"/>
</dbReference>
<name>A0ABP9YAC8_9FUNG</name>
<feature type="compositionally biased region" description="Polar residues" evidence="1">
    <location>
        <begin position="10"/>
        <end position="30"/>
    </location>
</feature>
<dbReference type="InterPro" id="IPR046985">
    <property type="entry name" value="IP5"/>
</dbReference>
<evidence type="ECO:0000313" key="3">
    <source>
        <dbReference type="EMBL" id="GAA5803710.1"/>
    </source>
</evidence>
<dbReference type="InterPro" id="IPR036322">
    <property type="entry name" value="WD40_repeat_dom_sf"/>
</dbReference>
<evidence type="ECO:0000259" key="2">
    <source>
        <dbReference type="SMART" id="SM00128"/>
    </source>
</evidence>
<dbReference type="PANTHER" id="PTHR11200">
    <property type="entry name" value="INOSITOL 5-PHOSPHATASE"/>
    <property type="match status" value="1"/>
</dbReference>
<reference evidence="3 4" key="1">
    <citation type="submission" date="2024-04" db="EMBL/GenBank/DDBJ databases">
        <title>genome sequences of Mucor flavus KT1a and Helicostylum pulchrum KT1b strains isolation_sourced from the surface of a dry-aged beef.</title>
        <authorList>
            <person name="Toyotome T."/>
            <person name="Hosono M."/>
            <person name="Torimaru M."/>
            <person name="Fukuda K."/>
            <person name="Mikami N."/>
        </authorList>
    </citation>
    <scope>NUCLEOTIDE SEQUENCE [LARGE SCALE GENOMIC DNA]</scope>
    <source>
        <strain evidence="3 4">KT1b</strain>
    </source>
</reference>
<dbReference type="Gene3D" id="3.60.10.10">
    <property type="entry name" value="Endonuclease/exonuclease/phosphatase"/>
    <property type="match status" value="1"/>
</dbReference>
<dbReference type="PANTHER" id="PTHR11200:SF240">
    <property type="entry name" value="INOSITOL POLYPHOSPHATE 5-PHOSPHATASE C9G1.10C-RELATED"/>
    <property type="match status" value="1"/>
</dbReference>
<evidence type="ECO:0000313" key="4">
    <source>
        <dbReference type="Proteomes" id="UP001476247"/>
    </source>
</evidence>
<keyword evidence="4" id="KW-1185">Reference proteome</keyword>
<dbReference type="Gene3D" id="2.130.10.10">
    <property type="entry name" value="YVTN repeat-like/Quinoprotein amine dehydrogenase"/>
    <property type="match status" value="1"/>
</dbReference>
<feature type="compositionally biased region" description="Acidic residues" evidence="1">
    <location>
        <begin position="138"/>
        <end position="153"/>
    </location>
</feature>
<comment type="caution">
    <text evidence="3">The sequence shown here is derived from an EMBL/GenBank/DDBJ whole genome shotgun (WGS) entry which is preliminary data.</text>
</comment>
<dbReference type="Pfam" id="PF22669">
    <property type="entry name" value="Exo_endo_phos2"/>
    <property type="match status" value="1"/>
</dbReference>
<feature type="region of interest" description="Disordered" evidence="1">
    <location>
        <begin position="59"/>
        <end position="153"/>
    </location>
</feature>
<sequence length="1126" mass="126905">MDSKDEQDEQNSFQALKNKWAQQASVTKQSTVISPPPIPPKPTSVLLLKKEELETKEEAAKRVSSLTQQFEGQKLETMAPGNFSSNPLPVATNLNKKAPPPPPPSIIAPTIVAPTTSTTSVPQFLYEDTDPFTIPDSESSDGDSDMYDDDENDVYLRVGSVKEGDNSLIEQVQKAHLQYTKLEESRFIGAPGVRSHDAEKNVSSPKKPPPPPPPSKKYHRSANSSIPMTKPESKPDFNPQPTTVVDTIIVSPPTLPPRPIMPQLPPRPSQSTLARAHTIASGSHTHSHTRMLSASYNKPHGMTSPASVYTDTSDFEEDGNRNMKRANTVSSKRAMSRSELLMTSSIYPDFSKATRNAPHVLLDQKPFPTGHKGSIYSLAACKNLIMTGSNLLRTWDVDTGSIINTIMMDANSNTNNQNNDSGSSDRIRAILIAPCRIPFDEGRYVWVARQDTMLAVVDIRAGSYKVLSKRSDVHMAPITFLLRYGNSEVWSIDDSGILNVWDVVSADYQQQNPLLTSMPRRYHVTSHAVAATIYGSKLWMSSGRTLAAHAIPVAGSQVGSNDTKSQPPVRIPNDMGNITKLMTIPYHPYRIFASHDDGKISIWDTKTMERVQVITVSMYGICTMACVGEYHVWAGYNTGMIYVYDTRPEKWAILKMWKAHTGAVTQLVVDESSLLLDEIKGRLQVVSSDSNGHIGVWDGLLTEHWKEDHLHQRANEYCTYDDARVMICSWNIDANKPEKIVGDDDKAVREWLGSMEDPDIIVVGIQEIIDLESKKQTARSLFSRKKGDPTETEEVLTRRYKLWHDYLIRIIGENYGYNTYTVIKTDQLVGLFSCIFVRTSEMNRVFNVDSTSVKTGLKVMNKSIHGNKGGIAIRFVYNHSSLCFVNCHLAAGQSHVQQRNADAEGILQSANFPPHDYADVFSHGGDGSMILDHEFCFLSGDLNYRIKMNHNDVLTLLKNPDKLAAWEKLQSQDQLLRQNINNPLFKLLHFEEAPIKFDPTYKYDPGTDFYDRSEKKRIPAWCDRVLYKGRHIESLFYRRFEARCSDHRPIASGFNFQTKITDQKKRDQLMVKIEEEWRTHIDRFTKDKKARYVADYERCTLNEAFDLLEKSDWDVNDTVIKLLGTI</sequence>
<feature type="region of interest" description="Disordered" evidence="1">
    <location>
        <begin position="188"/>
        <end position="242"/>
    </location>
</feature>
<feature type="region of interest" description="Disordered" evidence="1">
    <location>
        <begin position="1"/>
        <end position="43"/>
    </location>
</feature>
<protein>
    <recommendedName>
        <fullName evidence="2">Inositol polyphosphate-related phosphatase domain-containing protein</fullName>
    </recommendedName>
</protein>
<dbReference type="Proteomes" id="UP001476247">
    <property type="component" value="Unassembled WGS sequence"/>
</dbReference>
<organism evidence="3 4">
    <name type="scientific">Helicostylum pulchrum</name>
    <dbReference type="NCBI Taxonomy" id="562976"/>
    <lineage>
        <taxon>Eukaryota</taxon>
        <taxon>Fungi</taxon>
        <taxon>Fungi incertae sedis</taxon>
        <taxon>Mucoromycota</taxon>
        <taxon>Mucoromycotina</taxon>
        <taxon>Mucoromycetes</taxon>
        <taxon>Mucorales</taxon>
        <taxon>Mucorineae</taxon>
        <taxon>Mucoraceae</taxon>
        <taxon>Helicostylum</taxon>
    </lineage>
</organism>
<feature type="compositionally biased region" description="Polar residues" evidence="1">
    <location>
        <begin position="82"/>
        <end position="95"/>
    </location>
</feature>
<dbReference type="SMART" id="SM00128">
    <property type="entry name" value="IPPc"/>
    <property type="match status" value="1"/>
</dbReference>
<dbReference type="SUPFAM" id="SSF56219">
    <property type="entry name" value="DNase I-like"/>
    <property type="match status" value="1"/>
</dbReference>
<feature type="domain" description="Inositol polyphosphate-related phosphatase" evidence="2">
    <location>
        <begin position="721"/>
        <end position="1062"/>
    </location>
</feature>
<dbReference type="InterPro" id="IPR001680">
    <property type="entry name" value="WD40_rpt"/>
</dbReference>
<dbReference type="InterPro" id="IPR036691">
    <property type="entry name" value="Endo/exonu/phosph_ase_sf"/>
</dbReference>
<dbReference type="SUPFAM" id="SSF50978">
    <property type="entry name" value="WD40 repeat-like"/>
    <property type="match status" value="1"/>
</dbReference>
<accession>A0ABP9YAC8</accession>
<feature type="compositionally biased region" description="Low complexity" evidence="1">
    <location>
        <begin position="107"/>
        <end position="122"/>
    </location>
</feature>
<gene>
    <name evidence="3" type="ORF">HPULCUR_009194</name>
</gene>
<dbReference type="InterPro" id="IPR000300">
    <property type="entry name" value="IPPc"/>
</dbReference>